<dbReference type="InterPro" id="IPR023451">
    <property type="entry name" value="Thymidate_synth/dCMP_Mease_dom"/>
</dbReference>
<organism evidence="5 6">
    <name type="scientific">Escherichia coli O25b:H4</name>
    <dbReference type="NCBI Taxonomy" id="941280"/>
    <lineage>
        <taxon>Bacteria</taxon>
        <taxon>Pseudomonadati</taxon>
        <taxon>Pseudomonadota</taxon>
        <taxon>Gammaproteobacteria</taxon>
        <taxon>Enterobacterales</taxon>
        <taxon>Enterobacteriaceae</taxon>
        <taxon>Escherichia</taxon>
    </lineage>
</organism>
<feature type="domain" description="Thymidylate synthase/dCMP hydroxymethylase" evidence="4">
    <location>
        <begin position="232"/>
        <end position="340"/>
    </location>
</feature>
<reference evidence="5 6" key="1">
    <citation type="submission" date="2019-01" db="EMBL/GenBank/DDBJ databases">
        <title>Genome and plasmid diversity of ESBL producing Escherichia coli ST131 tracking phylogenetic trajectories with Bayesian inference.</title>
        <authorList>
            <person name="Ny S."/>
        </authorList>
    </citation>
    <scope>NUCLEOTIDE SEQUENCE [LARGE SCALE GENOMIC DNA]</scope>
    <source>
        <strain evidence="5 6">C0101-PB_2013</strain>
    </source>
</reference>
<dbReference type="AlphaFoldDB" id="A0A7I0KNU8"/>
<proteinExistence type="predicted"/>
<accession>A0A7I0KNU8</accession>
<protein>
    <recommendedName>
        <fullName evidence="1">thymidylate synthase</fullName>
        <ecNumber evidence="1">2.1.1.45</ecNumber>
    </recommendedName>
</protein>
<dbReference type="GO" id="GO:0005829">
    <property type="term" value="C:cytosol"/>
    <property type="evidence" value="ECO:0007669"/>
    <property type="project" value="TreeGrafter"/>
</dbReference>
<comment type="caution">
    <text evidence="5">The sequence shown here is derived from an EMBL/GenBank/DDBJ whole genome shotgun (WGS) entry which is preliminary data.</text>
</comment>
<dbReference type="Proteomes" id="UP000309847">
    <property type="component" value="Unassembled WGS sequence"/>
</dbReference>
<dbReference type="PRINTS" id="PR00108">
    <property type="entry name" value="THYMDSNTHASE"/>
</dbReference>
<dbReference type="Pfam" id="PF00303">
    <property type="entry name" value="Thymidylat_synt"/>
    <property type="match status" value="2"/>
</dbReference>
<evidence type="ECO:0000313" key="6">
    <source>
        <dbReference type="Proteomes" id="UP000309847"/>
    </source>
</evidence>
<dbReference type="InterPro" id="IPR045097">
    <property type="entry name" value="Thymidate_synth/dCMP_Mease"/>
</dbReference>
<evidence type="ECO:0000256" key="2">
    <source>
        <dbReference type="ARBA" id="ARBA00022603"/>
    </source>
</evidence>
<keyword evidence="2" id="KW-0489">Methyltransferase</keyword>
<keyword evidence="3" id="KW-0808">Transferase</keyword>
<gene>
    <name evidence="5" type="ORF">EWT59_26950</name>
</gene>
<sequence>MKHSPGNPGRFTGTLSTCYVPSYYMLTGGTVPLISGKAVNLKPLLVELEWYLKGTGNIQFLKDNGVKIWDAWADENGDLGPVYGKQWRRWEDTRIVSHSEYLSKIDTFRERGYKVEGYLGISEDRVVLSREIDQLQRIVDTLRTNPTDRRIMLNAWNVGELEDMKLPPCHFVFSLWSRELDFETRLTMATDIGLQHSRLGYESIYTKMLYDLEMDGSVTETELDELGIPKRILNSCLVQRSVDTFVGMPFNIAGYGILTHFLAKITGHMAGAFVHFGFDVHLYNNHMEGVCELMKRQAPEHSDPVVIFPHEWSELDDFKWDDILILGYDPLPWIKVPVAV</sequence>
<dbReference type="EC" id="2.1.1.45" evidence="1"/>
<dbReference type="EMBL" id="SEWA01000006">
    <property type="protein sequence ID" value="TLI62721.1"/>
    <property type="molecule type" value="Genomic_DNA"/>
</dbReference>
<dbReference type="InterPro" id="IPR036926">
    <property type="entry name" value="Thymidate_synth/dCMP_Mease_sf"/>
</dbReference>
<evidence type="ECO:0000256" key="3">
    <source>
        <dbReference type="ARBA" id="ARBA00022679"/>
    </source>
</evidence>
<dbReference type="InterPro" id="IPR000398">
    <property type="entry name" value="Thymidylate_synthase"/>
</dbReference>
<evidence type="ECO:0000256" key="1">
    <source>
        <dbReference type="ARBA" id="ARBA00011947"/>
    </source>
</evidence>
<dbReference type="CDD" id="cd00351">
    <property type="entry name" value="TS_Pyrimidine_HMase"/>
    <property type="match status" value="1"/>
</dbReference>
<evidence type="ECO:0000313" key="5">
    <source>
        <dbReference type="EMBL" id="TLI62721.1"/>
    </source>
</evidence>
<feature type="domain" description="Thymidylate synthase/dCMP hydroxymethylase" evidence="4">
    <location>
        <begin position="12"/>
        <end position="179"/>
    </location>
</feature>
<dbReference type="GO" id="GO:0006231">
    <property type="term" value="P:dTMP biosynthetic process"/>
    <property type="evidence" value="ECO:0007669"/>
    <property type="project" value="InterPro"/>
</dbReference>
<dbReference type="GO" id="GO:0032259">
    <property type="term" value="P:methylation"/>
    <property type="evidence" value="ECO:0007669"/>
    <property type="project" value="UniProtKB-KW"/>
</dbReference>
<dbReference type="SUPFAM" id="SSF55831">
    <property type="entry name" value="Thymidylate synthase/dCMP hydroxymethylase"/>
    <property type="match status" value="1"/>
</dbReference>
<dbReference type="GO" id="GO:0004799">
    <property type="term" value="F:thymidylate synthase activity"/>
    <property type="evidence" value="ECO:0007669"/>
    <property type="project" value="UniProtKB-EC"/>
</dbReference>
<dbReference type="Gene3D" id="3.30.572.10">
    <property type="entry name" value="Thymidylate synthase/dCMP hydroxymethylase domain"/>
    <property type="match status" value="1"/>
</dbReference>
<dbReference type="PANTHER" id="PTHR11548">
    <property type="entry name" value="THYMIDYLATE SYNTHASE 1"/>
    <property type="match status" value="1"/>
</dbReference>
<evidence type="ECO:0000259" key="4">
    <source>
        <dbReference type="Pfam" id="PF00303"/>
    </source>
</evidence>
<name>A0A7I0KNU8_ECO25</name>
<dbReference type="PANTHER" id="PTHR11548:SF9">
    <property type="entry name" value="THYMIDYLATE SYNTHASE"/>
    <property type="match status" value="1"/>
</dbReference>